<organism evidence="3 4">
    <name type="scientific">Anaeromicropila populeti</name>
    <dbReference type="NCBI Taxonomy" id="37658"/>
    <lineage>
        <taxon>Bacteria</taxon>
        <taxon>Bacillati</taxon>
        <taxon>Bacillota</taxon>
        <taxon>Clostridia</taxon>
        <taxon>Lachnospirales</taxon>
        <taxon>Lachnospiraceae</taxon>
        <taxon>Anaeromicropila</taxon>
    </lineage>
</organism>
<gene>
    <name evidence="3" type="ORF">SAMN05661086_02499</name>
</gene>
<dbReference type="PRINTS" id="PR00111">
    <property type="entry name" value="ABHYDROLASE"/>
</dbReference>
<evidence type="ECO:0000259" key="2">
    <source>
        <dbReference type="Pfam" id="PF08386"/>
    </source>
</evidence>
<dbReference type="InterPro" id="IPR000073">
    <property type="entry name" value="AB_hydrolase_1"/>
</dbReference>
<evidence type="ECO:0000313" key="3">
    <source>
        <dbReference type="EMBL" id="SFR91864.1"/>
    </source>
</evidence>
<dbReference type="RefSeq" id="WP_092561268.1">
    <property type="nucleotide sequence ID" value="NZ_FOYZ01000009.1"/>
</dbReference>
<dbReference type="InterPro" id="IPR029058">
    <property type="entry name" value="AB_hydrolase_fold"/>
</dbReference>
<evidence type="ECO:0000259" key="1">
    <source>
        <dbReference type="Pfam" id="PF00561"/>
    </source>
</evidence>
<dbReference type="GO" id="GO:0016020">
    <property type="term" value="C:membrane"/>
    <property type="evidence" value="ECO:0007669"/>
    <property type="project" value="TreeGrafter"/>
</dbReference>
<evidence type="ECO:0000313" key="4">
    <source>
        <dbReference type="Proteomes" id="UP000199659"/>
    </source>
</evidence>
<dbReference type="Gene3D" id="3.40.50.1820">
    <property type="entry name" value="alpha/beta hydrolase"/>
    <property type="match status" value="1"/>
</dbReference>
<feature type="domain" description="AB hydrolase-1" evidence="1">
    <location>
        <begin position="20"/>
        <end position="126"/>
    </location>
</feature>
<dbReference type="SUPFAM" id="SSF53474">
    <property type="entry name" value="alpha/beta-Hydrolases"/>
    <property type="match status" value="1"/>
</dbReference>
<dbReference type="InterPro" id="IPR013595">
    <property type="entry name" value="Pept_S33_TAP-like_C"/>
</dbReference>
<keyword evidence="4" id="KW-1185">Reference proteome</keyword>
<dbReference type="Pfam" id="PF08386">
    <property type="entry name" value="Abhydrolase_4"/>
    <property type="match status" value="1"/>
</dbReference>
<dbReference type="InterPro" id="IPR050266">
    <property type="entry name" value="AB_hydrolase_sf"/>
</dbReference>
<dbReference type="Proteomes" id="UP000199659">
    <property type="component" value="Unassembled WGS sequence"/>
</dbReference>
<reference evidence="3 4" key="1">
    <citation type="submission" date="2016-10" db="EMBL/GenBank/DDBJ databases">
        <authorList>
            <person name="de Groot N.N."/>
        </authorList>
    </citation>
    <scope>NUCLEOTIDE SEQUENCE [LARGE SCALE GENOMIC DNA]</scope>
    <source>
        <strain evidence="3 4">743A</strain>
    </source>
</reference>
<dbReference type="Pfam" id="PF00561">
    <property type="entry name" value="Abhydrolase_1"/>
    <property type="match status" value="1"/>
</dbReference>
<dbReference type="PANTHER" id="PTHR43798">
    <property type="entry name" value="MONOACYLGLYCEROL LIPASE"/>
    <property type="match status" value="1"/>
</dbReference>
<feature type="domain" description="Peptidase S33 tripeptidyl aminopeptidase-like C-terminal" evidence="2">
    <location>
        <begin position="198"/>
        <end position="240"/>
    </location>
</feature>
<protein>
    <submittedName>
        <fullName evidence="3">Pimeloyl-ACP methyl ester carboxylesterase</fullName>
    </submittedName>
</protein>
<dbReference type="PANTHER" id="PTHR43798:SF33">
    <property type="entry name" value="HYDROLASE, PUTATIVE (AFU_ORTHOLOGUE AFUA_2G14860)-RELATED"/>
    <property type="match status" value="1"/>
</dbReference>
<dbReference type="AlphaFoldDB" id="A0A1I6KL35"/>
<sequence>MKVQIDKIDTNYVMQGEGETIVILPGWGCNTAVYKQITDSLSKHHKVICVDFPGAGDSSEPEEPWNVDDYVNFVITFLKKLHVKKASFIGHSNGGRVLLKLVSQKELPFEVEKLVFMGSAGIVSKKSMKQKFKIRMFKIAKVIFSIGVMKKLYPDFIENMRKKNGSADYNAASPVMRATLVKLVNEDLTHLLPGVKYSSLLIWGENDSATPLTQGKTFEKMIPDSGLVTVKNAGHYAFLEQPELVLRVLDSFYGVKGE</sequence>
<dbReference type="STRING" id="37658.SAMN05661086_02499"/>
<proteinExistence type="predicted"/>
<dbReference type="EMBL" id="FOYZ01000009">
    <property type="protein sequence ID" value="SFR91864.1"/>
    <property type="molecule type" value="Genomic_DNA"/>
</dbReference>
<dbReference type="OrthoDB" id="9808398at2"/>
<name>A0A1I6KL35_9FIRM</name>
<accession>A0A1I6KL35</accession>